<gene>
    <name evidence="1" type="ORF">Aph01nite_48340</name>
</gene>
<comment type="caution">
    <text evidence="1">The sequence shown here is derived from an EMBL/GenBank/DDBJ whole genome shotgun (WGS) entry which is preliminary data.</text>
</comment>
<name>A0A919UM11_9ACTN</name>
<sequence>MVRFRRHATGAFPFPPRIPVPSRIAEAISGHYSDMARSGRATAGTLPVRTATAVTITGTAADSGLTRSVTSEVTRTDPIG</sequence>
<keyword evidence="2" id="KW-1185">Reference proteome</keyword>
<dbReference type="EMBL" id="BOOA01000041">
    <property type="protein sequence ID" value="GIH26524.1"/>
    <property type="molecule type" value="Genomic_DNA"/>
</dbReference>
<reference evidence="1" key="1">
    <citation type="submission" date="2021-01" db="EMBL/GenBank/DDBJ databases">
        <title>Whole genome shotgun sequence of Acrocarpospora phusangensis NBRC 108782.</title>
        <authorList>
            <person name="Komaki H."/>
            <person name="Tamura T."/>
        </authorList>
    </citation>
    <scope>NUCLEOTIDE SEQUENCE</scope>
    <source>
        <strain evidence="1">NBRC 108782</strain>
    </source>
</reference>
<organism evidence="1 2">
    <name type="scientific">Acrocarpospora phusangensis</name>
    <dbReference type="NCBI Taxonomy" id="1070424"/>
    <lineage>
        <taxon>Bacteria</taxon>
        <taxon>Bacillati</taxon>
        <taxon>Actinomycetota</taxon>
        <taxon>Actinomycetes</taxon>
        <taxon>Streptosporangiales</taxon>
        <taxon>Streptosporangiaceae</taxon>
        <taxon>Acrocarpospora</taxon>
    </lineage>
</organism>
<evidence type="ECO:0000313" key="1">
    <source>
        <dbReference type="EMBL" id="GIH26524.1"/>
    </source>
</evidence>
<dbReference type="AlphaFoldDB" id="A0A919UM11"/>
<protein>
    <submittedName>
        <fullName evidence="1">Uncharacterized protein</fullName>
    </submittedName>
</protein>
<proteinExistence type="predicted"/>
<accession>A0A919UM11</accession>
<dbReference type="Proteomes" id="UP000640052">
    <property type="component" value="Unassembled WGS sequence"/>
</dbReference>
<evidence type="ECO:0000313" key="2">
    <source>
        <dbReference type="Proteomes" id="UP000640052"/>
    </source>
</evidence>